<dbReference type="GO" id="GO:0030897">
    <property type="term" value="C:HOPS complex"/>
    <property type="evidence" value="ECO:0007669"/>
    <property type="project" value="TreeGrafter"/>
</dbReference>
<gene>
    <name evidence="2" type="ORF">WA026_009175</name>
</gene>
<dbReference type="EMBL" id="JARQZJ010000094">
    <property type="protein sequence ID" value="KAK9884939.1"/>
    <property type="molecule type" value="Genomic_DNA"/>
</dbReference>
<dbReference type="GO" id="GO:0006886">
    <property type="term" value="P:intracellular protein transport"/>
    <property type="evidence" value="ECO:0007669"/>
    <property type="project" value="InterPro"/>
</dbReference>
<comment type="caution">
    <text evidence="2">The sequence shown here is derived from an EMBL/GenBank/DDBJ whole genome shotgun (WGS) entry which is preliminary data.</text>
</comment>
<dbReference type="GO" id="GO:0016197">
    <property type="term" value="P:endosomal transport"/>
    <property type="evidence" value="ECO:0007669"/>
    <property type="project" value="TreeGrafter"/>
</dbReference>
<keyword evidence="3" id="KW-1185">Reference proteome</keyword>
<reference evidence="2 3" key="1">
    <citation type="submission" date="2023-03" db="EMBL/GenBank/DDBJ databases">
        <title>Genome insight into feeding habits of ladybird beetles.</title>
        <authorList>
            <person name="Li H.-S."/>
            <person name="Huang Y.-H."/>
            <person name="Pang H."/>
        </authorList>
    </citation>
    <scope>NUCLEOTIDE SEQUENCE [LARGE SCALE GENOMIC DNA]</scope>
    <source>
        <strain evidence="2">SYSU_2023b</strain>
        <tissue evidence="2">Whole body</tissue>
    </source>
</reference>
<sequence length="255" mass="29860">MALGDFKMTIRSFPIAQALYVKYCKKHNAQALNEIYIQEDDFGAQAEMFIMQSMDDEKSHMRDSFLSSAAEAYRKGRKDLYASMCEETLKLFRYQREIEDTLNAKNQFQRKSLHETFKLLLERKEYKLAEKFKNDFKMSDKRYFLLKIQHWAEIGDWIELEKFSKSKKGNTNYAAYVDVCLQHEKKSEALKYLPKVTELSKIKYYAKAGCYEEAANIAFAQKDVQGLQYVQSKCLGRPTLSEVISGMIAQLENKR</sequence>
<name>A0AAW1UZE3_9CUCU</name>
<proteinExistence type="predicted"/>
<dbReference type="AlphaFoldDB" id="A0AAW1UZE3"/>
<dbReference type="GO" id="GO:0005765">
    <property type="term" value="C:lysosomal membrane"/>
    <property type="evidence" value="ECO:0007669"/>
    <property type="project" value="TreeGrafter"/>
</dbReference>
<dbReference type="PANTHER" id="PTHR12811:SF0">
    <property type="entry name" value="VACUOLAR PROTEIN SORTING-ASSOCIATED PROTEIN 16 HOMOLOG"/>
    <property type="match status" value="1"/>
</dbReference>
<evidence type="ECO:0000313" key="2">
    <source>
        <dbReference type="EMBL" id="KAK9884939.1"/>
    </source>
</evidence>
<dbReference type="Pfam" id="PF04840">
    <property type="entry name" value="Vps16_C"/>
    <property type="match status" value="1"/>
</dbReference>
<evidence type="ECO:0000313" key="3">
    <source>
        <dbReference type="Proteomes" id="UP001431783"/>
    </source>
</evidence>
<dbReference type="Proteomes" id="UP001431783">
    <property type="component" value="Unassembled WGS sequence"/>
</dbReference>
<dbReference type="GO" id="GO:0005768">
    <property type="term" value="C:endosome"/>
    <property type="evidence" value="ECO:0007669"/>
    <property type="project" value="TreeGrafter"/>
</dbReference>
<protein>
    <recommendedName>
        <fullName evidence="1">Vps16 C-terminal domain-containing protein</fullName>
    </recommendedName>
</protein>
<dbReference type="InterPro" id="IPR038132">
    <property type="entry name" value="Vps16_C_sf"/>
</dbReference>
<feature type="domain" description="Vps16 C-terminal" evidence="1">
    <location>
        <begin position="1"/>
        <end position="236"/>
    </location>
</feature>
<evidence type="ECO:0000259" key="1">
    <source>
        <dbReference type="Pfam" id="PF04840"/>
    </source>
</evidence>
<dbReference type="InterPro" id="IPR006925">
    <property type="entry name" value="Vps16_C"/>
</dbReference>
<organism evidence="2 3">
    <name type="scientific">Henosepilachna vigintioctopunctata</name>
    <dbReference type="NCBI Taxonomy" id="420089"/>
    <lineage>
        <taxon>Eukaryota</taxon>
        <taxon>Metazoa</taxon>
        <taxon>Ecdysozoa</taxon>
        <taxon>Arthropoda</taxon>
        <taxon>Hexapoda</taxon>
        <taxon>Insecta</taxon>
        <taxon>Pterygota</taxon>
        <taxon>Neoptera</taxon>
        <taxon>Endopterygota</taxon>
        <taxon>Coleoptera</taxon>
        <taxon>Polyphaga</taxon>
        <taxon>Cucujiformia</taxon>
        <taxon>Coccinelloidea</taxon>
        <taxon>Coccinellidae</taxon>
        <taxon>Epilachninae</taxon>
        <taxon>Epilachnini</taxon>
        <taxon>Henosepilachna</taxon>
    </lineage>
</organism>
<dbReference type="GO" id="GO:0003779">
    <property type="term" value="F:actin binding"/>
    <property type="evidence" value="ECO:0007669"/>
    <property type="project" value="TreeGrafter"/>
</dbReference>
<dbReference type="Gene3D" id="1.10.150.780">
    <property type="entry name" value="Vps16, C-terminal region"/>
    <property type="match status" value="1"/>
</dbReference>
<accession>A0AAW1UZE3</accession>
<dbReference type="GO" id="GO:0042144">
    <property type="term" value="P:vacuole fusion, non-autophagic"/>
    <property type="evidence" value="ECO:0007669"/>
    <property type="project" value="TreeGrafter"/>
</dbReference>
<dbReference type="PANTHER" id="PTHR12811">
    <property type="entry name" value="VACUOLAR PROTEIN SORTING VPS16"/>
    <property type="match status" value="1"/>
</dbReference>
<dbReference type="InterPro" id="IPR016534">
    <property type="entry name" value="VPS16"/>
</dbReference>